<name>A0A4R2JY86_9PSEU</name>
<keyword evidence="2" id="KW-1133">Transmembrane helix</keyword>
<reference evidence="3 4" key="1">
    <citation type="submission" date="2019-03" db="EMBL/GenBank/DDBJ databases">
        <title>Genomic Encyclopedia of Type Strains, Phase IV (KMG-IV): sequencing the most valuable type-strain genomes for metagenomic binning, comparative biology and taxonomic classification.</title>
        <authorList>
            <person name="Goeker M."/>
        </authorList>
    </citation>
    <scope>NUCLEOTIDE SEQUENCE [LARGE SCALE GENOMIC DNA]</scope>
    <source>
        <strain evidence="3 4">DSM 45934</strain>
    </source>
</reference>
<gene>
    <name evidence="3" type="ORF">EV192_10132</name>
</gene>
<feature type="compositionally biased region" description="Basic and acidic residues" evidence="1">
    <location>
        <begin position="48"/>
        <end position="59"/>
    </location>
</feature>
<evidence type="ECO:0000256" key="2">
    <source>
        <dbReference type="SAM" id="Phobius"/>
    </source>
</evidence>
<comment type="caution">
    <text evidence="3">The sequence shown here is derived from an EMBL/GenBank/DDBJ whole genome shotgun (WGS) entry which is preliminary data.</text>
</comment>
<evidence type="ECO:0000256" key="1">
    <source>
        <dbReference type="SAM" id="MobiDB-lite"/>
    </source>
</evidence>
<accession>A0A4R2JY86</accession>
<dbReference type="EMBL" id="SLWS01000001">
    <property type="protein sequence ID" value="TCO64267.1"/>
    <property type="molecule type" value="Genomic_DNA"/>
</dbReference>
<sequence length="145" mass="15664">MTDLDGTQALPPLSFLPDPLAGLVTGDSWSGQEPRVAAPKPVALPDPAEIRAVLEEPPRRRPRRPSPMVKPSPTITAPLRPWPSPVAMARVLRATRDRLPTPKVANQSTSSRTGIRVVLLILLVTAVILVYVVRSLADTLSQLFG</sequence>
<feature type="region of interest" description="Disordered" evidence="1">
    <location>
        <begin position="1"/>
        <end position="82"/>
    </location>
</feature>
<keyword evidence="2" id="KW-0472">Membrane</keyword>
<dbReference type="Proteomes" id="UP000295680">
    <property type="component" value="Unassembled WGS sequence"/>
</dbReference>
<keyword evidence="4" id="KW-1185">Reference proteome</keyword>
<feature type="transmembrane region" description="Helical" evidence="2">
    <location>
        <begin position="117"/>
        <end position="137"/>
    </location>
</feature>
<dbReference type="RefSeq" id="WP_132109928.1">
    <property type="nucleotide sequence ID" value="NZ_SLWS01000001.1"/>
</dbReference>
<evidence type="ECO:0000313" key="4">
    <source>
        <dbReference type="Proteomes" id="UP000295680"/>
    </source>
</evidence>
<dbReference type="AlphaFoldDB" id="A0A4R2JY86"/>
<keyword evidence="2" id="KW-0812">Transmembrane</keyword>
<organism evidence="3 4">
    <name type="scientific">Actinocrispum wychmicini</name>
    <dbReference type="NCBI Taxonomy" id="1213861"/>
    <lineage>
        <taxon>Bacteria</taxon>
        <taxon>Bacillati</taxon>
        <taxon>Actinomycetota</taxon>
        <taxon>Actinomycetes</taxon>
        <taxon>Pseudonocardiales</taxon>
        <taxon>Pseudonocardiaceae</taxon>
        <taxon>Actinocrispum</taxon>
    </lineage>
</organism>
<evidence type="ECO:0000313" key="3">
    <source>
        <dbReference type="EMBL" id="TCO64267.1"/>
    </source>
</evidence>
<protein>
    <submittedName>
        <fullName evidence="3">Uncharacterized protein</fullName>
    </submittedName>
</protein>
<proteinExistence type="predicted"/>